<accession>A0A7C1HWV1</accession>
<sequence length="84" mass="9797">MNCDSLVVFIDESSPSKRLLSFLEKACTSTFEIRDYREYIYDILMLEGGSSLLPLTWNKKNNKIIVGCPLRYEGFLEKLREILE</sequence>
<proteinExistence type="predicted"/>
<organism evidence="1">
    <name type="scientific">Fervidicoccus fontis</name>
    <dbReference type="NCBI Taxonomy" id="683846"/>
    <lineage>
        <taxon>Archaea</taxon>
        <taxon>Thermoproteota</taxon>
        <taxon>Thermoprotei</taxon>
        <taxon>Fervidicoccales</taxon>
        <taxon>Fervidicoccaceae</taxon>
        <taxon>Fervidicoccus</taxon>
    </lineage>
</organism>
<dbReference type="AlphaFoldDB" id="A0A7C1HWV1"/>
<name>A0A7C1HWV1_9CREN</name>
<protein>
    <submittedName>
        <fullName evidence="1">Uncharacterized protein</fullName>
    </submittedName>
</protein>
<gene>
    <name evidence="1" type="ORF">ENO04_03275</name>
</gene>
<reference evidence="1" key="1">
    <citation type="journal article" date="2020" name="mSystems">
        <title>Genome- and Community-Level Interaction Insights into Carbon Utilization and Element Cycling Functions of Hydrothermarchaeota in Hydrothermal Sediment.</title>
        <authorList>
            <person name="Zhou Z."/>
            <person name="Liu Y."/>
            <person name="Xu W."/>
            <person name="Pan J."/>
            <person name="Luo Z.H."/>
            <person name="Li M."/>
        </authorList>
    </citation>
    <scope>NUCLEOTIDE SEQUENCE [LARGE SCALE GENOMIC DNA]</scope>
    <source>
        <strain evidence="1">SpSt-123</strain>
    </source>
</reference>
<dbReference type="EMBL" id="DSDY01000102">
    <property type="protein sequence ID" value="HDS10627.1"/>
    <property type="molecule type" value="Genomic_DNA"/>
</dbReference>
<comment type="caution">
    <text evidence="1">The sequence shown here is derived from an EMBL/GenBank/DDBJ whole genome shotgun (WGS) entry which is preliminary data.</text>
</comment>
<evidence type="ECO:0000313" key="1">
    <source>
        <dbReference type="EMBL" id="HDS10627.1"/>
    </source>
</evidence>